<comment type="caution">
    <text evidence="1">The sequence shown here is derived from an EMBL/GenBank/DDBJ whole genome shotgun (WGS) entry which is preliminary data.</text>
</comment>
<organism evidence="1 2">
    <name type="scientific">Sulfuriferula plumbiphila</name>
    <dbReference type="NCBI Taxonomy" id="171865"/>
    <lineage>
        <taxon>Bacteria</taxon>
        <taxon>Pseudomonadati</taxon>
        <taxon>Pseudomonadota</taxon>
        <taxon>Betaproteobacteria</taxon>
        <taxon>Nitrosomonadales</taxon>
        <taxon>Sulfuricellaceae</taxon>
        <taxon>Sulfuriferula</taxon>
    </lineage>
</organism>
<dbReference type="RefSeq" id="WP_147074641.1">
    <property type="nucleotide sequence ID" value="NZ_AP021884.1"/>
</dbReference>
<evidence type="ECO:0000313" key="2">
    <source>
        <dbReference type="Proteomes" id="UP000321337"/>
    </source>
</evidence>
<protein>
    <recommendedName>
        <fullName evidence="3">BON domain-containing protein</fullName>
    </recommendedName>
</protein>
<name>A0A512LB23_9PROT</name>
<dbReference type="Proteomes" id="UP000321337">
    <property type="component" value="Unassembled WGS sequence"/>
</dbReference>
<dbReference type="AlphaFoldDB" id="A0A512LB23"/>
<reference evidence="1 2" key="1">
    <citation type="submission" date="2019-07" db="EMBL/GenBank/DDBJ databases">
        <title>Whole genome shotgun sequence of Thiobacillus plumbophilus NBRC 107929.</title>
        <authorList>
            <person name="Hosoyama A."/>
            <person name="Uohara A."/>
            <person name="Ohji S."/>
            <person name="Ichikawa N."/>
        </authorList>
    </citation>
    <scope>NUCLEOTIDE SEQUENCE [LARGE SCALE GENOMIC DNA]</scope>
    <source>
        <strain evidence="1 2">NBRC 107929</strain>
    </source>
</reference>
<evidence type="ECO:0000313" key="1">
    <source>
        <dbReference type="EMBL" id="GEP31678.1"/>
    </source>
</evidence>
<sequence>MAAAPKAHRSVAAAIGKNTIVLPGNQFHCRVGIYVRSRTDREIARLYCEFQCFGFLTAELIVCGDNQNSAEIEKIAELAKAVPGIKTLNNQLEVK</sequence>
<evidence type="ECO:0008006" key="3">
    <source>
        <dbReference type="Google" id="ProtNLM"/>
    </source>
</evidence>
<proteinExistence type="predicted"/>
<keyword evidence="2" id="KW-1185">Reference proteome</keyword>
<gene>
    <name evidence="1" type="ORF">TPL01_28160</name>
</gene>
<dbReference type="EMBL" id="BKAD01000034">
    <property type="protein sequence ID" value="GEP31678.1"/>
    <property type="molecule type" value="Genomic_DNA"/>
</dbReference>
<accession>A0A512LB23</accession>